<protein>
    <recommendedName>
        <fullName evidence="6">RNA polymerase sigma factor</fullName>
    </recommendedName>
</protein>
<evidence type="ECO:0000256" key="4">
    <source>
        <dbReference type="ARBA" id="ARBA00023125"/>
    </source>
</evidence>
<dbReference type="PROSITE" id="PS01063">
    <property type="entry name" value="SIGMA70_ECF"/>
    <property type="match status" value="1"/>
</dbReference>
<dbReference type="SUPFAM" id="SSF88659">
    <property type="entry name" value="Sigma3 and sigma4 domains of RNA polymerase sigma factors"/>
    <property type="match status" value="1"/>
</dbReference>
<reference evidence="9 10" key="1">
    <citation type="submission" date="2023-07" db="EMBL/GenBank/DDBJ databases">
        <title>Sorghum-associated microbial communities from plants grown in Nebraska, USA.</title>
        <authorList>
            <person name="Schachtman D."/>
        </authorList>
    </citation>
    <scope>NUCLEOTIDE SEQUENCE [LARGE SCALE GENOMIC DNA]</scope>
    <source>
        <strain evidence="9 10">CC482</strain>
    </source>
</reference>
<sequence length="195" mass="22285">MADVSVIALEGEKEGSAVVVDEQGLIRKAARGDSRALSELLQQHYSFLYQYALKLTMNRSYAEDVTQETMLRAIEKIGAFQGKAKFSTWLITIASRIYVDRIRSKERERRWVQEEQTLRAIRYETQTVMGDWPEALDAIGRMPGDIRMAVLLKYYYGYAQEEISSMLDLPVGTVKSRLHNGLKQLRKELGDDGQS</sequence>
<keyword evidence="3 6" id="KW-0731">Sigma factor</keyword>
<keyword evidence="4 6" id="KW-0238">DNA-binding</keyword>
<organism evidence="9 10">
    <name type="scientific">Paenibacillus harenae</name>
    <dbReference type="NCBI Taxonomy" id="306543"/>
    <lineage>
        <taxon>Bacteria</taxon>
        <taxon>Bacillati</taxon>
        <taxon>Bacillota</taxon>
        <taxon>Bacilli</taxon>
        <taxon>Bacillales</taxon>
        <taxon>Paenibacillaceae</taxon>
        <taxon>Paenibacillus</taxon>
    </lineage>
</organism>
<evidence type="ECO:0000259" key="8">
    <source>
        <dbReference type="Pfam" id="PF08281"/>
    </source>
</evidence>
<dbReference type="CDD" id="cd06171">
    <property type="entry name" value="Sigma70_r4"/>
    <property type="match status" value="1"/>
</dbReference>
<dbReference type="InterPro" id="IPR014284">
    <property type="entry name" value="RNA_pol_sigma-70_dom"/>
</dbReference>
<dbReference type="InterPro" id="IPR036388">
    <property type="entry name" value="WH-like_DNA-bd_sf"/>
</dbReference>
<dbReference type="Proteomes" id="UP001229346">
    <property type="component" value="Unassembled WGS sequence"/>
</dbReference>
<evidence type="ECO:0000256" key="2">
    <source>
        <dbReference type="ARBA" id="ARBA00023015"/>
    </source>
</evidence>
<dbReference type="RefSeq" id="WP_307207801.1">
    <property type="nucleotide sequence ID" value="NZ_JAUSSU010000012.1"/>
</dbReference>
<dbReference type="Pfam" id="PF08281">
    <property type="entry name" value="Sigma70_r4_2"/>
    <property type="match status" value="1"/>
</dbReference>
<gene>
    <name evidence="9" type="ORF">J2T15_005100</name>
</gene>
<dbReference type="InterPro" id="IPR000838">
    <property type="entry name" value="RNA_pol_sigma70_ECF_CS"/>
</dbReference>
<keyword evidence="2 6" id="KW-0805">Transcription regulation</keyword>
<dbReference type="InterPro" id="IPR039425">
    <property type="entry name" value="RNA_pol_sigma-70-like"/>
</dbReference>
<dbReference type="NCBIfam" id="NF007216">
    <property type="entry name" value="PRK09638.1"/>
    <property type="match status" value="1"/>
</dbReference>
<feature type="domain" description="RNA polymerase sigma factor 70 region 4 type 2" evidence="8">
    <location>
        <begin position="136"/>
        <end position="185"/>
    </location>
</feature>
<dbReference type="InterPro" id="IPR013325">
    <property type="entry name" value="RNA_pol_sigma_r2"/>
</dbReference>
<keyword evidence="10" id="KW-1185">Reference proteome</keyword>
<evidence type="ECO:0000256" key="6">
    <source>
        <dbReference type="RuleBase" id="RU000716"/>
    </source>
</evidence>
<evidence type="ECO:0000313" key="9">
    <source>
        <dbReference type="EMBL" id="MDQ0115633.1"/>
    </source>
</evidence>
<comment type="similarity">
    <text evidence="1 6">Belongs to the sigma-70 factor family. ECF subfamily.</text>
</comment>
<dbReference type="PANTHER" id="PTHR43133">
    <property type="entry name" value="RNA POLYMERASE ECF-TYPE SIGMA FACTO"/>
    <property type="match status" value="1"/>
</dbReference>
<evidence type="ECO:0000313" key="10">
    <source>
        <dbReference type="Proteomes" id="UP001229346"/>
    </source>
</evidence>
<proteinExistence type="inferred from homology"/>
<evidence type="ECO:0000259" key="7">
    <source>
        <dbReference type="Pfam" id="PF04542"/>
    </source>
</evidence>
<dbReference type="InterPro" id="IPR013324">
    <property type="entry name" value="RNA_pol_sigma_r3/r4-like"/>
</dbReference>
<dbReference type="PANTHER" id="PTHR43133:SF60">
    <property type="entry name" value="RNA POLYMERASE SIGMA FACTOR SIGV"/>
    <property type="match status" value="1"/>
</dbReference>
<dbReference type="EMBL" id="JAUSSU010000012">
    <property type="protein sequence ID" value="MDQ0115633.1"/>
    <property type="molecule type" value="Genomic_DNA"/>
</dbReference>
<dbReference type="NCBIfam" id="TIGR02937">
    <property type="entry name" value="sigma70-ECF"/>
    <property type="match status" value="1"/>
</dbReference>
<name>A0ABT9U7K8_PAEHA</name>
<evidence type="ECO:0000256" key="1">
    <source>
        <dbReference type="ARBA" id="ARBA00010641"/>
    </source>
</evidence>
<accession>A0ABT9U7K8</accession>
<comment type="caution">
    <text evidence="9">The sequence shown here is derived from an EMBL/GenBank/DDBJ whole genome shotgun (WGS) entry which is preliminary data.</text>
</comment>
<feature type="domain" description="RNA polymerase sigma-70 region 2" evidence="7">
    <location>
        <begin position="40"/>
        <end position="107"/>
    </location>
</feature>
<dbReference type="Gene3D" id="1.10.1740.10">
    <property type="match status" value="1"/>
</dbReference>
<evidence type="ECO:0000256" key="5">
    <source>
        <dbReference type="ARBA" id="ARBA00023163"/>
    </source>
</evidence>
<dbReference type="Pfam" id="PF04542">
    <property type="entry name" value="Sigma70_r2"/>
    <property type="match status" value="1"/>
</dbReference>
<dbReference type="InterPro" id="IPR007627">
    <property type="entry name" value="RNA_pol_sigma70_r2"/>
</dbReference>
<dbReference type="Gene3D" id="1.10.10.10">
    <property type="entry name" value="Winged helix-like DNA-binding domain superfamily/Winged helix DNA-binding domain"/>
    <property type="match status" value="1"/>
</dbReference>
<dbReference type="InterPro" id="IPR013249">
    <property type="entry name" value="RNA_pol_sigma70_r4_t2"/>
</dbReference>
<evidence type="ECO:0000256" key="3">
    <source>
        <dbReference type="ARBA" id="ARBA00023082"/>
    </source>
</evidence>
<keyword evidence="5 6" id="KW-0804">Transcription</keyword>
<dbReference type="SUPFAM" id="SSF88946">
    <property type="entry name" value="Sigma2 domain of RNA polymerase sigma factors"/>
    <property type="match status" value="1"/>
</dbReference>